<organism evidence="1 2">
    <name type="scientific">Hymenobacter swuensis DY53</name>
    <dbReference type="NCBI Taxonomy" id="1227739"/>
    <lineage>
        <taxon>Bacteria</taxon>
        <taxon>Pseudomonadati</taxon>
        <taxon>Bacteroidota</taxon>
        <taxon>Cytophagia</taxon>
        <taxon>Cytophagales</taxon>
        <taxon>Hymenobacteraceae</taxon>
        <taxon>Hymenobacter</taxon>
    </lineage>
</organism>
<dbReference type="STRING" id="1227739.Hsw_3025"/>
<evidence type="ECO:0000313" key="1">
    <source>
        <dbReference type="EMBL" id="AHJ98620.1"/>
    </source>
</evidence>
<dbReference type="PATRIC" id="fig|1227739.3.peg.3202"/>
<dbReference type="eggNOG" id="COG1572">
    <property type="taxonomic scope" value="Bacteria"/>
</dbReference>
<evidence type="ECO:0008006" key="3">
    <source>
        <dbReference type="Google" id="ProtNLM"/>
    </source>
</evidence>
<protein>
    <recommendedName>
        <fullName evidence="3">CARDB domain-containing protein</fullName>
    </recommendedName>
</protein>
<dbReference type="SUPFAM" id="SSF52317">
    <property type="entry name" value="Class I glutamine amidotransferase-like"/>
    <property type="match status" value="1"/>
</dbReference>
<name>W8FA83_9BACT</name>
<keyword evidence="2" id="KW-1185">Reference proteome</keyword>
<dbReference type="InterPro" id="IPR029062">
    <property type="entry name" value="Class_I_gatase-like"/>
</dbReference>
<gene>
    <name evidence="1" type="ORF">Hsw_3025</name>
</gene>
<dbReference type="AlphaFoldDB" id="W8FA83"/>
<dbReference type="PANTHER" id="PTHR37464">
    <property type="entry name" value="BLL2463 PROTEIN"/>
    <property type="match status" value="1"/>
</dbReference>
<evidence type="ECO:0000313" key="2">
    <source>
        <dbReference type="Proteomes" id="UP000019423"/>
    </source>
</evidence>
<sequence>MFVDSVWLDDAFVRLGSDLNLRVRLRNGGQQAAENCQTKVFIGKQQAASFRVTVPAQQAVTTSARIRLMESGVQACRVEVEDYPVDFDNAYYFTLQPAQQIQITEVGTETKLGALYANEPLFAYQFTAAQAADYRKLSAANLLVLREAPVVGAGLRENLRRAVQQGATLVVVPSAVSSSRESYGQLFRELGLGPVQWQPTAPTPPVLQDIALPNAQNPFFQDVFAGVNPRAGMPKAAPVLRWARSGTDVLRLRDGENYLAGFPSGKGQVYVFSAPFSAPYSDFAQHPLFVPVLYRLAMQSYRQEQQPAYRLNQGVVNLRIALGAGSASEPAYRLVQDSLIYIPVQQQLNGMFRLEVPPGMRQPGFYNLQTKGKTVATLAFNLDKRESDLRSYSAAELRQLIGPNRSNVQVYETGQGQTVAARYKAQRVGVPLWRYCLWAALGFLLLEGLLLRWNRRTVPVAAPAVAA</sequence>
<dbReference type="EMBL" id="CP007145">
    <property type="protein sequence ID" value="AHJ98620.1"/>
    <property type="molecule type" value="Genomic_DNA"/>
</dbReference>
<dbReference type="PANTHER" id="PTHR37464:SF1">
    <property type="entry name" value="BLL2463 PROTEIN"/>
    <property type="match status" value="1"/>
</dbReference>
<dbReference type="HOGENOM" id="CLU_584970_0_0_10"/>
<proteinExistence type="predicted"/>
<accession>W8FA83</accession>
<dbReference type="Proteomes" id="UP000019423">
    <property type="component" value="Chromosome"/>
</dbReference>
<dbReference type="KEGG" id="hsw:Hsw_3025"/>
<reference evidence="1 2" key="1">
    <citation type="submission" date="2014-01" db="EMBL/GenBank/DDBJ databases">
        <title>Complete genome sequence of ionizing-radiation resistance bacterium Hymenobacter swuensis DY53.</title>
        <authorList>
            <person name="Jung J.-H."/>
            <person name="Jeong S.-W."/>
            <person name="Joe M.-H."/>
            <person name="Cho y.-j."/>
            <person name="Kim M.-K."/>
            <person name="Lim S.-Y."/>
        </authorList>
    </citation>
    <scope>NUCLEOTIDE SEQUENCE [LARGE SCALE GENOMIC DNA]</scope>
    <source>
        <strain evidence="1 2">DY53</strain>
    </source>
</reference>